<protein>
    <recommendedName>
        <fullName evidence="3">SpoVT-AbrB domain-containing protein</fullName>
    </recommendedName>
</protein>
<evidence type="ECO:0000313" key="2">
    <source>
        <dbReference type="Proteomes" id="UP000178925"/>
    </source>
</evidence>
<name>A0A1F5SJ64_9BACT</name>
<dbReference type="STRING" id="1797995.A2242_01980"/>
<evidence type="ECO:0008006" key="3">
    <source>
        <dbReference type="Google" id="ProtNLM"/>
    </source>
</evidence>
<comment type="caution">
    <text evidence="1">The sequence shown here is derived from an EMBL/GenBank/DDBJ whole genome shotgun (WGS) entry which is preliminary data.</text>
</comment>
<dbReference type="InterPro" id="IPR037914">
    <property type="entry name" value="SpoVT-AbrB_sf"/>
</dbReference>
<sequence length="85" mass="9591">MTTIVKATSKGQITIPMSWRKQFDTNQFILKCQGDTITLQPIDLETIIKRDEKKGDKVIFNAVRDNKGKGISAEELLKVLKKIDG</sequence>
<accession>A0A1F5SJ64</accession>
<dbReference type="SUPFAM" id="SSF89447">
    <property type="entry name" value="AbrB/MazE/MraZ-like"/>
    <property type="match status" value="1"/>
</dbReference>
<dbReference type="EMBL" id="MFGC01000033">
    <property type="protein sequence ID" value="OGF26714.1"/>
    <property type="molecule type" value="Genomic_DNA"/>
</dbReference>
<dbReference type="Proteomes" id="UP000178925">
    <property type="component" value="Unassembled WGS sequence"/>
</dbReference>
<proteinExistence type="predicted"/>
<dbReference type="AlphaFoldDB" id="A0A1F5SJ64"/>
<reference evidence="1 2" key="1">
    <citation type="journal article" date="2016" name="Nat. Commun.">
        <title>Thousands of microbial genomes shed light on interconnected biogeochemical processes in an aquifer system.</title>
        <authorList>
            <person name="Anantharaman K."/>
            <person name="Brown C.T."/>
            <person name="Hug L.A."/>
            <person name="Sharon I."/>
            <person name="Castelle C.J."/>
            <person name="Probst A.J."/>
            <person name="Thomas B.C."/>
            <person name="Singh A."/>
            <person name="Wilkins M.J."/>
            <person name="Karaoz U."/>
            <person name="Brodie E.L."/>
            <person name="Williams K.H."/>
            <person name="Hubbard S.S."/>
            <person name="Banfield J.F."/>
        </authorList>
    </citation>
    <scope>NUCLEOTIDE SEQUENCE [LARGE SCALE GENOMIC DNA]</scope>
</reference>
<evidence type="ECO:0000313" key="1">
    <source>
        <dbReference type="EMBL" id="OGF26714.1"/>
    </source>
</evidence>
<organism evidence="1 2">
    <name type="scientific">Candidatus Falkowbacteria bacterium RIFOXYA2_FULL_47_9</name>
    <dbReference type="NCBI Taxonomy" id="1797995"/>
    <lineage>
        <taxon>Bacteria</taxon>
        <taxon>Candidatus Falkowiibacteriota</taxon>
    </lineage>
</organism>
<gene>
    <name evidence="1" type="ORF">A2242_01980</name>
</gene>